<protein>
    <submittedName>
        <fullName evidence="2">Capsid protein</fullName>
    </submittedName>
</protein>
<dbReference type="EMBL" id="MT138074">
    <property type="protein sequence ID" value="QJI53593.1"/>
    <property type="molecule type" value="Genomic_DNA"/>
</dbReference>
<dbReference type="InterPro" id="IPR029053">
    <property type="entry name" value="Viral_coat"/>
</dbReference>
<organism evidence="2">
    <name type="scientific">Cressdnaviricota sp</name>
    <dbReference type="NCBI Taxonomy" id="2748378"/>
    <lineage>
        <taxon>Viruses</taxon>
        <taxon>Monodnaviria</taxon>
        <taxon>Shotokuvirae</taxon>
        <taxon>Cressdnaviricota</taxon>
    </lineage>
</organism>
<accession>A0A6M3YNX7</accession>
<reference evidence="2" key="1">
    <citation type="submission" date="2020-01" db="EMBL/GenBank/DDBJ databases">
        <title>Viral genomes from wild and zoo birds in China.</title>
        <authorList>
            <person name="Yao Y."/>
            <person name="Shan T."/>
            <person name="Yang S."/>
            <person name="Zhang W."/>
        </authorList>
    </citation>
    <scope>NUCLEOTIDE SEQUENCE</scope>
    <source>
        <strain evidence="2">Tou80cre2</strain>
    </source>
</reference>
<proteinExistence type="predicted"/>
<dbReference type="Gene3D" id="2.60.120.20">
    <property type="match status" value="1"/>
</dbReference>
<evidence type="ECO:0000256" key="1">
    <source>
        <dbReference type="SAM" id="MobiDB-lite"/>
    </source>
</evidence>
<evidence type="ECO:0000313" key="2">
    <source>
        <dbReference type="EMBL" id="QJI53593.1"/>
    </source>
</evidence>
<name>A0A6M3YNX7_9VIRU</name>
<feature type="region of interest" description="Disordered" evidence="1">
    <location>
        <begin position="148"/>
        <end position="167"/>
    </location>
</feature>
<sequence length="299" mass="33908">MYGKSYKNRRTIRGRTYRAMYGKSYKNRRTIRGRTYRARTVSRSLKRETKFMDDYLNLNHWRQHTQTGSGQSTGFTNWVLGGVVLKETLGILWGTAGGSTTEVKAPRDIAVANCLSNISTGTTANTRIGNLIEPRYITVKGVVTAGVTTQESDPETTDKVDPDGTTVSPRYCRTSMKVMIVRDKSMNEQGFVDFTDMFETPSGGIGTNTNAYLWNRKIDTIGRYEILKQVEFNLDQDDPQKCFTWTIGLGGKQIRYNGASNGKYTELGNYTKPRPSLNGVDTGWRNNWTRTDQFWCKIE</sequence>